<dbReference type="Proteomes" id="UP000268016">
    <property type="component" value="Unassembled WGS sequence"/>
</dbReference>
<dbReference type="RefSeq" id="WP_123642202.1">
    <property type="nucleotide sequence ID" value="NZ_ML119084.1"/>
</dbReference>
<sequence length="201" mass="20529">MKRFILLTFALLAWTFWEMSGGADFVPETRPGADRIAATVPAPDPLPAAEATEPAPAVTRAASLPLISPRPASPAGPSGPAGPQPAGVTQARFLTPPDGSAPGDDGAVRWTSAADALAEAVAIETAVRAAQAAPAPAPEGVVSVNGSLVNVRTGPGTDFEVLATLPRGTEVDLVELRGGWAMIRLSSGEEGWMAEYLLDGL</sequence>
<reference evidence="4 5" key="1">
    <citation type="submission" date="2018-10" db="EMBL/GenBank/DDBJ databases">
        <title>Histidinibacterium lentulum gen. nov., sp. nov., a marine bacterium from the culture broth of Picochlorum sp. 122.</title>
        <authorList>
            <person name="Wang G."/>
        </authorList>
    </citation>
    <scope>NUCLEOTIDE SEQUENCE [LARGE SCALE GENOMIC DNA]</scope>
    <source>
        <strain evidence="4 5">B17</strain>
    </source>
</reference>
<name>A0A3N2R5N8_9RHOB</name>
<protein>
    <recommendedName>
        <fullName evidence="3">SH3b domain-containing protein</fullName>
    </recommendedName>
</protein>
<accession>A0A3N2R5N8</accession>
<comment type="caution">
    <text evidence="4">The sequence shown here is derived from an EMBL/GenBank/DDBJ whole genome shotgun (WGS) entry which is preliminary data.</text>
</comment>
<organism evidence="4 5">
    <name type="scientific">Histidinibacterium lentulum</name>
    <dbReference type="NCBI Taxonomy" id="2480588"/>
    <lineage>
        <taxon>Bacteria</taxon>
        <taxon>Pseudomonadati</taxon>
        <taxon>Pseudomonadota</taxon>
        <taxon>Alphaproteobacteria</taxon>
        <taxon>Rhodobacterales</taxon>
        <taxon>Paracoccaceae</taxon>
        <taxon>Histidinibacterium</taxon>
    </lineage>
</organism>
<feature type="signal peptide" evidence="2">
    <location>
        <begin position="1"/>
        <end position="20"/>
    </location>
</feature>
<feature type="compositionally biased region" description="Low complexity" evidence="1">
    <location>
        <begin position="47"/>
        <end position="59"/>
    </location>
</feature>
<dbReference type="AlphaFoldDB" id="A0A3N2R5N8"/>
<dbReference type="Pfam" id="PF08239">
    <property type="entry name" value="SH3_3"/>
    <property type="match status" value="1"/>
</dbReference>
<evidence type="ECO:0000313" key="4">
    <source>
        <dbReference type="EMBL" id="ROU02681.1"/>
    </source>
</evidence>
<dbReference type="SMART" id="SM00287">
    <property type="entry name" value="SH3b"/>
    <property type="match status" value="1"/>
</dbReference>
<keyword evidence="5" id="KW-1185">Reference proteome</keyword>
<feature type="region of interest" description="Disordered" evidence="1">
    <location>
        <begin position="66"/>
        <end position="107"/>
    </location>
</feature>
<dbReference type="InterPro" id="IPR003646">
    <property type="entry name" value="SH3-like_bac-type"/>
</dbReference>
<evidence type="ECO:0000313" key="5">
    <source>
        <dbReference type="Proteomes" id="UP000268016"/>
    </source>
</evidence>
<gene>
    <name evidence="4" type="ORF">EAT49_10185</name>
</gene>
<dbReference type="OrthoDB" id="7433551at2"/>
<keyword evidence="2" id="KW-0732">Signal</keyword>
<dbReference type="Gene3D" id="2.30.30.40">
    <property type="entry name" value="SH3 Domains"/>
    <property type="match status" value="1"/>
</dbReference>
<feature type="compositionally biased region" description="Low complexity" evidence="1">
    <location>
        <begin position="69"/>
        <end position="78"/>
    </location>
</feature>
<feature type="chain" id="PRO_5018006417" description="SH3b domain-containing protein" evidence="2">
    <location>
        <begin position="21"/>
        <end position="201"/>
    </location>
</feature>
<dbReference type="PROSITE" id="PS51781">
    <property type="entry name" value="SH3B"/>
    <property type="match status" value="1"/>
</dbReference>
<dbReference type="EMBL" id="RDRB01000004">
    <property type="protein sequence ID" value="ROU02681.1"/>
    <property type="molecule type" value="Genomic_DNA"/>
</dbReference>
<proteinExistence type="predicted"/>
<feature type="domain" description="SH3b" evidence="3">
    <location>
        <begin position="139"/>
        <end position="201"/>
    </location>
</feature>
<feature type="region of interest" description="Disordered" evidence="1">
    <location>
        <begin position="40"/>
        <end position="59"/>
    </location>
</feature>
<evidence type="ECO:0000256" key="1">
    <source>
        <dbReference type="SAM" id="MobiDB-lite"/>
    </source>
</evidence>
<evidence type="ECO:0000259" key="3">
    <source>
        <dbReference type="PROSITE" id="PS51781"/>
    </source>
</evidence>
<evidence type="ECO:0000256" key="2">
    <source>
        <dbReference type="SAM" id="SignalP"/>
    </source>
</evidence>